<dbReference type="SMART" id="SM00357">
    <property type="entry name" value="CSP"/>
    <property type="match status" value="1"/>
</dbReference>
<dbReference type="RefSeq" id="WP_243248932.1">
    <property type="nucleotide sequence ID" value="NZ_LOHG01000028.1"/>
</dbReference>
<dbReference type="InterPro" id="IPR019844">
    <property type="entry name" value="CSD_CS"/>
</dbReference>
<dbReference type="SUPFAM" id="SSF50249">
    <property type="entry name" value="Nucleic acid-binding proteins"/>
    <property type="match status" value="1"/>
</dbReference>
<name>A0ABS9ZR60_9PSED</name>
<evidence type="ECO:0000313" key="9">
    <source>
        <dbReference type="Proteomes" id="UP001320513"/>
    </source>
</evidence>
<gene>
    <name evidence="8" type="ORF">AUC61_24940</name>
</gene>
<dbReference type="InterPro" id="IPR012340">
    <property type="entry name" value="NA-bd_OB-fold"/>
</dbReference>
<dbReference type="PIRSF" id="PIRSF002599">
    <property type="entry name" value="Cold_shock_A"/>
    <property type="match status" value="1"/>
</dbReference>
<dbReference type="Pfam" id="PF00313">
    <property type="entry name" value="CSD"/>
    <property type="match status" value="1"/>
</dbReference>
<dbReference type="InterPro" id="IPR050181">
    <property type="entry name" value="Cold_shock_domain"/>
</dbReference>
<evidence type="ECO:0000256" key="4">
    <source>
        <dbReference type="ARBA" id="ARBA00023125"/>
    </source>
</evidence>
<dbReference type="NCBIfam" id="TIGR02381">
    <property type="entry name" value="cspD"/>
    <property type="match status" value="1"/>
</dbReference>
<dbReference type="InterPro" id="IPR002059">
    <property type="entry name" value="CSP_DNA-bd"/>
</dbReference>
<comment type="subcellular location">
    <subcellularLocation>
        <location evidence="1 5">Cytoplasm</location>
    </subcellularLocation>
</comment>
<feature type="region of interest" description="Disordered" evidence="6">
    <location>
        <begin position="71"/>
        <end position="91"/>
    </location>
</feature>
<organism evidence="8 9">
    <name type="scientific">Pseudomonas maioricensis</name>
    <dbReference type="NCBI Taxonomy" id="1766623"/>
    <lineage>
        <taxon>Bacteria</taxon>
        <taxon>Pseudomonadati</taxon>
        <taxon>Pseudomonadota</taxon>
        <taxon>Gammaproteobacteria</taxon>
        <taxon>Pseudomonadales</taxon>
        <taxon>Pseudomonadaceae</taxon>
        <taxon>Pseudomonas</taxon>
    </lineage>
</organism>
<evidence type="ECO:0000256" key="5">
    <source>
        <dbReference type="RuleBase" id="RU000408"/>
    </source>
</evidence>
<evidence type="ECO:0000259" key="7">
    <source>
        <dbReference type="PROSITE" id="PS51857"/>
    </source>
</evidence>
<dbReference type="InterPro" id="IPR011129">
    <property type="entry name" value="CSD"/>
</dbReference>
<keyword evidence="4" id="KW-0238">DNA-binding</keyword>
<accession>A0ABS9ZR60</accession>
<evidence type="ECO:0000256" key="1">
    <source>
        <dbReference type="ARBA" id="ARBA00004496"/>
    </source>
</evidence>
<dbReference type="CDD" id="cd04458">
    <property type="entry name" value="CSP_CDS"/>
    <property type="match status" value="1"/>
</dbReference>
<dbReference type="InterPro" id="IPR012751">
    <property type="entry name" value="CspD"/>
</dbReference>
<feature type="domain" description="CSD" evidence="7">
    <location>
        <begin position="1"/>
        <end position="66"/>
    </location>
</feature>
<evidence type="ECO:0000256" key="2">
    <source>
        <dbReference type="ARBA" id="ARBA00022318"/>
    </source>
</evidence>
<evidence type="ECO:0000256" key="3">
    <source>
        <dbReference type="ARBA" id="ARBA00022490"/>
    </source>
</evidence>
<dbReference type="PROSITE" id="PS51857">
    <property type="entry name" value="CSD_2"/>
    <property type="match status" value="1"/>
</dbReference>
<proteinExistence type="predicted"/>
<evidence type="ECO:0000256" key="6">
    <source>
        <dbReference type="SAM" id="MobiDB-lite"/>
    </source>
</evidence>
<keyword evidence="3" id="KW-0963">Cytoplasm</keyword>
<protein>
    <recommendedName>
        <fullName evidence="2">Cold shock-like protein CspD</fullName>
    </recommendedName>
</protein>
<dbReference type="PRINTS" id="PR00050">
    <property type="entry name" value="COLDSHOCK"/>
</dbReference>
<feature type="compositionally biased region" description="Polar residues" evidence="6">
    <location>
        <begin position="71"/>
        <end position="84"/>
    </location>
</feature>
<dbReference type="PROSITE" id="PS00352">
    <property type="entry name" value="CSD_1"/>
    <property type="match status" value="1"/>
</dbReference>
<keyword evidence="9" id="KW-1185">Reference proteome</keyword>
<evidence type="ECO:0000313" key="8">
    <source>
        <dbReference type="EMBL" id="MCI8212782.1"/>
    </source>
</evidence>
<dbReference type="EMBL" id="LOHG01000028">
    <property type="protein sequence ID" value="MCI8212782.1"/>
    <property type="molecule type" value="Genomic_DNA"/>
</dbReference>
<dbReference type="InterPro" id="IPR012156">
    <property type="entry name" value="Cold_shock_CspA"/>
</dbReference>
<sequence>MLSGKVKWFNNAKGYGFILEDGKTEDLFAHFSAIEMDGYKTLKAGQAVIFEIIQGPKGLHAVKIKAATSVDATASPTTARNSADVSDKVTA</sequence>
<dbReference type="Gene3D" id="2.40.50.140">
    <property type="entry name" value="Nucleic acid-binding proteins"/>
    <property type="match status" value="1"/>
</dbReference>
<dbReference type="Proteomes" id="UP001320513">
    <property type="component" value="Unassembled WGS sequence"/>
</dbReference>
<dbReference type="PANTHER" id="PTHR11544">
    <property type="entry name" value="COLD SHOCK DOMAIN CONTAINING PROTEINS"/>
    <property type="match status" value="1"/>
</dbReference>
<comment type="caution">
    <text evidence="8">The sequence shown here is derived from an EMBL/GenBank/DDBJ whole genome shotgun (WGS) entry which is preliminary data.</text>
</comment>
<reference evidence="8 9" key="1">
    <citation type="submission" date="2015-12" db="EMBL/GenBank/DDBJ databases">
        <title>Phylogenomics in the description of a new species in the Pseudomonas syringae group.</title>
        <authorList>
            <person name="Busquets A."/>
            <person name="Gomila M."/>
            <person name="Beiki F."/>
            <person name="Rahimian H."/>
            <person name="Mulet M."/>
            <person name="Sanchez D."/>
            <person name="Garcia-Valdes E."/>
            <person name="Lalucat J."/>
        </authorList>
    </citation>
    <scope>NUCLEOTIDE SEQUENCE [LARGE SCALE GENOMIC DNA]</scope>
    <source>
        <strain evidence="8 9">S25</strain>
    </source>
</reference>